<name>A0A1R2BIK0_9CILI</name>
<evidence type="ECO:0000313" key="1">
    <source>
        <dbReference type="EMBL" id="OMJ76569.1"/>
    </source>
</evidence>
<organism evidence="1 2">
    <name type="scientific">Stentor coeruleus</name>
    <dbReference type="NCBI Taxonomy" id="5963"/>
    <lineage>
        <taxon>Eukaryota</taxon>
        <taxon>Sar</taxon>
        <taxon>Alveolata</taxon>
        <taxon>Ciliophora</taxon>
        <taxon>Postciliodesmatophora</taxon>
        <taxon>Heterotrichea</taxon>
        <taxon>Heterotrichida</taxon>
        <taxon>Stentoridae</taxon>
        <taxon>Stentor</taxon>
    </lineage>
</organism>
<protein>
    <submittedName>
        <fullName evidence="1">Uncharacterized protein</fullName>
    </submittedName>
</protein>
<keyword evidence="2" id="KW-1185">Reference proteome</keyword>
<proteinExistence type="predicted"/>
<gene>
    <name evidence="1" type="ORF">SteCoe_24063</name>
</gene>
<sequence length="103" mass="11496">MGCCVCLTSEIKSAEFLNEEKEINDERSSNSFNDLSLSSDSDMPPLKEWIEFKNSKSLTESTAVFSSFNCSCKKKNCGFKTLSNQGSIVDSFYVALPNSFLHK</sequence>
<evidence type="ECO:0000313" key="2">
    <source>
        <dbReference type="Proteomes" id="UP000187209"/>
    </source>
</evidence>
<reference evidence="1 2" key="1">
    <citation type="submission" date="2016-11" db="EMBL/GenBank/DDBJ databases">
        <title>The macronuclear genome of Stentor coeruleus: a giant cell with tiny introns.</title>
        <authorList>
            <person name="Slabodnick M."/>
            <person name="Ruby J.G."/>
            <person name="Reiff S.B."/>
            <person name="Swart E.C."/>
            <person name="Gosai S."/>
            <person name="Prabakaran S."/>
            <person name="Witkowska E."/>
            <person name="Larue G.E."/>
            <person name="Fisher S."/>
            <person name="Freeman R.M."/>
            <person name="Gunawardena J."/>
            <person name="Chu W."/>
            <person name="Stover N.A."/>
            <person name="Gregory B.D."/>
            <person name="Nowacki M."/>
            <person name="Derisi J."/>
            <person name="Roy S.W."/>
            <person name="Marshall W.F."/>
            <person name="Sood P."/>
        </authorList>
    </citation>
    <scope>NUCLEOTIDE SEQUENCE [LARGE SCALE GENOMIC DNA]</scope>
    <source>
        <strain evidence="1">WM001</strain>
    </source>
</reference>
<dbReference type="AlphaFoldDB" id="A0A1R2BIK0"/>
<comment type="caution">
    <text evidence="1">The sequence shown here is derived from an EMBL/GenBank/DDBJ whole genome shotgun (WGS) entry which is preliminary data.</text>
</comment>
<dbReference type="EMBL" id="MPUH01000625">
    <property type="protein sequence ID" value="OMJ76569.1"/>
    <property type="molecule type" value="Genomic_DNA"/>
</dbReference>
<accession>A0A1R2BIK0</accession>
<dbReference type="Proteomes" id="UP000187209">
    <property type="component" value="Unassembled WGS sequence"/>
</dbReference>